<gene>
    <name evidence="2" type="ORF">T02_2346</name>
</gene>
<protein>
    <submittedName>
        <fullName evidence="2">Uncharacterized protein</fullName>
    </submittedName>
</protein>
<name>A0A0V1KV20_9BILA</name>
<dbReference type="AlphaFoldDB" id="A0A0V1KV20"/>
<accession>A0A0V1KV20</accession>
<evidence type="ECO:0000313" key="3">
    <source>
        <dbReference type="Proteomes" id="UP000054721"/>
    </source>
</evidence>
<comment type="caution">
    <text evidence="2">The sequence shown here is derived from an EMBL/GenBank/DDBJ whole genome shotgun (WGS) entry which is preliminary data.</text>
</comment>
<dbReference type="EMBL" id="JYDW01000237">
    <property type="protein sequence ID" value="KRZ51151.1"/>
    <property type="molecule type" value="Genomic_DNA"/>
</dbReference>
<keyword evidence="3" id="KW-1185">Reference proteome</keyword>
<evidence type="ECO:0000256" key="1">
    <source>
        <dbReference type="SAM" id="MobiDB-lite"/>
    </source>
</evidence>
<reference evidence="2 3" key="1">
    <citation type="submission" date="2015-05" db="EMBL/GenBank/DDBJ databases">
        <title>Evolution of Trichinella species and genotypes.</title>
        <authorList>
            <person name="Korhonen P.K."/>
            <person name="Edoardo P."/>
            <person name="Giuseppe L.R."/>
            <person name="Gasser R.B."/>
        </authorList>
    </citation>
    <scope>NUCLEOTIDE SEQUENCE [LARGE SCALE GENOMIC DNA]</scope>
    <source>
        <strain evidence="2">ISS10</strain>
    </source>
</reference>
<evidence type="ECO:0000313" key="2">
    <source>
        <dbReference type="EMBL" id="KRZ51151.1"/>
    </source>
</evidence>
<proteinExistence type="predicted"/>
<feature type="region of interest" description="Disordered" evidence="1">
    <location>
        <begin position="1"/>
        <end position="21"/>
    </location>
</feature>
<organism evidence="2 3">
    <name type="scientific">Trichinella nativa</name>
    <dbReference type="NCBI Taxonomy" id="6335"/>
    <lineage>
        <taxon>Eukaryota</taxon>
        <taxon>Metazoa</taxon>
        <taxon>Ecdysozoa</taxon>
        <taxon>Nematoda</taxon>
        <taxon>Enoplea</taxon>
        <taxon>Dorylaimia</taxon>
        <taxon>Trichinellida</taxon>
        <taxon>Trichinellidae</taxon>
        <taxon>Trichinella</taxon>
    </lineage>
</organism>
<sequence length="33" mass="3953">MANDVTRTSLKRPNRNIHPVDDHQFVPTFRFEN</sequence>
<dbReference type="Proteomes" id="UP000054721">
    <property type="component" value="Unassembled WGS sequence"/>
</dbReference>